<dbReference type="AlphaFoldDB" id="A0A0P6X1X5"/>
<proteinExistence type="predicted"/>
<reference evidence="1 2" key="1">
    <citation type="submission" date="2015-07" db="EMBL/GenBank/DDBJ databases">
        <title>Draft genome of Bellilinea caldifistulae DSM 17877.</title>
        <authorList>
            <person name="Hemp J."/>
            <person name="Ward L.M."/>
            <person name="Pace L.A."/>
            <person name="Fischer W.W."/>
        </authorList>
    </citation>
    <scope>NUCLEOTIDE SEQUENCE [LARGE SCALE GENOMIC DNA]</scope>
    <source>
        <strain evidence="1 2">GOMI-1</strain>
    </source>
</reference>
<comment type="caution">
    <text evidence="1">The sequence shown here is derived from an EMBL/GenBank/DDBJ whole genome shotgun (WGS) entry which is preliminary data.</text>
</comment>
<dbReference type="Proteomes" id="UP000050514">
    <property type="component" value="Unassembled WGS sequence"/>
</dbReference>
<keyword evidence="2" id="KW-1185">Reference proteome</keyword>
<evidence type="ECO:0000313" key="2">
    <source>
        <dbReference type="Proteomes" id="UP000050514"/>
    </source>
</evidence>
<name>A0A0P6X1X5_9CHLR</name>
<protein>
    <submittedName>
        <fullName evidence="1">Uncharacterized protein</fullName>
    </submittedName>
</protein>
<organism evidence="1 2">
    <name type="scientific">Bellilinea caldifistulae</name>
    <dbReference type="NCBI Taxonomy" id="360411"/>
    <lineage>
        <taxon>Bacteria</taxon>
        <taxon>Bacillati</taxon>
        <taxon>Chloroflexota</taxon>
        <taxon>Anaerolineae</taxon>
        <taxon>Anaerolineales</taxon>
        <taxon>Anaerolineaceae</taxon>
        <taxon>Bellilinea</taxon>
    </lineage>
</organism>
<accession>A0A0P6X1X5</accession>
<dbReference type="EMBL" id="LGHJ01000016">
    <property type="protein sequence ID" value="KPL74949.1"/>
    <property type="molecule type" value="Genomic_DNA"/>
</dbReference>
<gene>
    <name evidence="1" type="ORF">AC812_10565</name>
</gene>
<sequence>MSKKIPVTSVNPILDMLKKAVSVQNGPDIYCNHAQIHLSINDMIIDLSLNSRNWRQASKLSRYDLLVDTETNDHIPCQYLEP</sequence>
<evidence type="ECO:0000313" key="1">
    <source>
        <dbReference type="EMBL" id="KPL74949.1"/>
    </source>
</evidence>